<dbReference type="AlphaFoldDB" id="A0A9P5P8F6"/>
<proteinExistence type="predicted"/>
<evidence type="ECO:0000313" key="1">
    <source>
        <dbReference type="EMBL" id="KAF9058858.1"/>
    </source>
</evidence>
<accession>A0A9P5P8F6</accession>
<organism evidence="1 2">
    <name type="scientific">Rhodocollybia butyracea</name>
    <dbReference type="NCBI Taxonomy" id="206335"/>
    <lineage>
        <taxon>Eukaryota</taxon>
        <taxon>Fungi</taxon>
        <taxon>Dikarya</taxon>
        <taxon>Basidiomycota</taxon>
        <taxon>Agaricomycotina</taxon>
        <taxon>Agaricomycetes</taxon>
        <taxon>Agaricomycetidae</taxon>
        <taxon>Agaricales</taxon>
        <taxon>Marasmiineae</taxon>
        <taxon>Omphalotaceae</taxon>
        <taxon>Rhodocollybia</taxon>
    </lineage>
</organism>
<feature type="non-terminal residue" evidence="1">
    <location>
        <position position="1"/>
    </location>
</feature>
<protein>
    <submittedName>
        <fullName evidence="1">Uncharacterized protein</fullName>
    </submittedName>
</protein>
<keyword evidence="2" id="KW-1185">Reference proteome</keyword>
<comment type="caution">
    <text evidence="1">The sequence shown here is derived from an EMBL/GenBank/DDBJ whole genome shotgun (WGS) entry which is preliminary data.</text>
</comment>
<evidence type="ECO:0000313" key="2">
    <source>
        <dbReference type="Proteomes" id="UP000772434"/>
    </source>
</evidence>
<dbReference type="Proteomes" id="UP000772434">
    <property type="component" value="Unassembled WGS sequence"/>
</dbReference>
<feature type="non-terminal residue" evidence="1">
    <location>
        <position position="74"/>
    </location>
</feature>
<sequence>AAKKRYKPVAQRVKPVPTTLPEDFRILLISHPIPSKSPSLKSYSTSVFPTGRYTAKRMSFIDNSLDKSFLWPEE</sequence>
<dbReference type="EMBL" id="JADNRY010000341">
    <property type="protein sequence ID" value="KAF9058858.1"/>
    <property type="molecule type" value="Genomic_DNA"/>
</dbReference>
<reference evidence="1" key="1">
    <citation type="submission" date="2020-11" db="EMBL/GenBank/DDBJ databases">
        <authorList>
            <consortium name="DOE Joint Genome Institute"/>
            <person name="Ahrendt S."/>
            <person name="Riley R."/>
            <person name="Andreopoulos W."/>
            <person name="Labutti K."/>
            <person name="Pangilinan J."/>
            <person name="Ruiz-Duenas F.J."/>
            <person name="Barrasa J.M."/>
            <person name="Sanchez-Garcia M."/>
            <person name="Camarero S."/>
            <person name="Miyauchi S."/>
            <person name="Serrano A."/>
            <person name="Linde D."/>
            <person name="Babiker R."/>
            <person name="Drula E."/>
            <person name="Ayuso-Fernandez I."/>
            <person name="Pacheco R."/>
            <person name="Padilla G."/>
            <person name="Ferreira P."/>
            <person name="Barriuso J."/>
            <person name="Kellner H."/>
            <person name="Castanera R."/>
            <person name="Alfaro M."/>
            <person name="Ramirez L."/>
            <person name="Pisabarro A.G."/>
            <person name="Kuo A."/>
            <person name="Tritt A."/>
            <person name="Lipzen A."/>
            <person name="He G."/>
            <person name="Yan M."/>
            <person name="Ng V."/>
            <person name="Cullen D."/>
            <person name="Martin F."/>
            <person name="Rosso M.-N."/>
            <person name="Henrissat B."/>
            <person name="Hibbett D."/>
            <person name="Martinez A.T."/>
            <person name="Grigoriev I.V."/>
        </authorList>
    </citation>
    <scope>NUCLEOTIDE SEQUENCE</scope>
    <source>
        <strain evidence="1">AH 40177</strain>
    </source>
</reference>
<gene>
    <name evidence="1" type="ORF">BDP27DRAFT_1148885</name>
</gene>
<name>A0A9P5P8F6_9AGAR</name>